<organism evidence="3 4">
    <name type="scientific">Desmophyllum pertusum</name>
    <dbReference type="NCBI Taxonomy" id="174260"/>
    <lineage>
        <taxon>Eukaryota</taxon>
        <taxon>Metazoa</taxon>
        <taxon>Cnidaria</taxon>
        <taxon>Anthozoa</taxon>
        <taxon>Hexacorallia</taxon>
        <taxon>Scleractinia</taxon>
        <taxon>Caryophylliina</taxon>
        <taxon>Caryophylliidae</taxon>
        <taxon>Desmophyllum</taxon>
    </lineage>
</organism>
<sequence length="440" mass="50493">MLLKTLLYRNCSATQCYEAVCINKSSLKKLDALADRKDSTVEGTLNGTFKIVLDNIDLRITTRDMTCDRQNKDIHWVNHNAVKNRVTPGNNKRVQLDLSLLDYCQLLPSAADHEKLRKDFTHLVSRVLVEHLPCMQFLQTVCLQHIPHQYSNEMAQKSEKVFFKRHYSSISDADKGSLFADRNLINRRNVTSDVHSNWANCKAFALLEIKARIIAAAMVILGMENINEQPKHLPVSFDMRNGTDQQKKKYLNNISGKIVDQFVLDEHSLNDFVNNVLSEQEQEDIVNNQNLTVDGRFPCRSQGCDKSFKYDGKRRRDHELTHDPPPVIPEKPVISPDYPKEVNSTSDADDVFNYNCSVLNQGLLFMDFLDATSEGDGERSIRCWKFFLLHFKEEKSTTKYSLEALYLLFQVYSLLPPDEAHSLVWNRTSTTKVAQGKMLL</sequence>
<feature type="domain" description="DUF6589" evidence="2">
    <location>
        <begin position="162"/>
        <end position="420"/>
    </location>
</feature>
<keyword evidence="4" id="KW-1185">Reference proteome</keyword>
<proteinExistence type="predicted"/>
<feature type="region of interest" description="Disordered" evidence="1">
    <location>
        <begin position="314"/>
        <end position="338"/>
    </location>
</feature>
<comment type="caution">
    <text evidence="3">The sequence shown here is derived from an EMBL/GenBank/DDBJ whole genome shotgun (WGS) entry which is preliminary data.</text>
</comment>
<evidence type="ECO:0000259" key="2">
    <source>
        <dbReference type="Pfam" id="PF20231"/>
    </source>
</evidence>
<dbReference type="AlphaFoldDB" id="A0A9X0DCH7"/>
<evidence type="ECO:0000313" key="3">
    <source>
        <dbReference type="EMBL" id="KAJ7393014.1"/>
    </source>
</evidence>
<dbReference type="InterPro" id="IPR046496">
    <property type="entry name" value="DUF6589"/>
</dbReference>
<evidence type="ECO:0000313" key="4">
    <source>
        <dbReference type="Proteomes" id="UP001163046"/>
    </source>
</evidence>
<accession>A0A9X0DCH7</accession>
<protein>
    <recommendedName>
        <fullName evidence="2">DUF6589 domain-containing protein</fullName>
    </recommendedName>
</protein>
<dbReference type="Pfam" id="PF20231">
    <property type="entry name" value="DUF6589"/>
    <property type="match status" value="1"/>
</dbReference>
<name>A0A9X0DCH7_9CNID</name>
<evidence type="ECO:0000256" key="1">
    <source>
        <dbReference type="SAM" id="MobiDB-lite"/>
    </source>
</evidence>
<dbReference type="Proteomes" id="UP001163046">
    <property type="component" value="Unassembled WGS sequence"/>
</dbReference>
<reference evidence="3" key="1">
    <citation type="submission" date="2023-01" db="EMBL/GenBank/DDBJ databases">
        <title>Genome assembly of the deep-sea coral Lophelia pertusa.</title>
        <authorList>
            <person name="Herrera S."/>
            <person name="Cordes E."/>
        </authorList>
    </citation>
    <scope>NUCLEOTIDE SEQUENCE</scope>
    <source>
        <strain evidence="3">USNM1676648</strain>
        <tissue evidence="3">Polyp</tissue>
    </source>
</reference>
<gene>
    <name evidence="3" type="ORF">OS493_008262</name>
</gene>
<dbReference type="OrthoDB" id="5971812at2759"/>
<dbReference type="EMBL" id="MU825399">
    <property type="protein sequence ID" value="KAJ7393014.1"/>
    <property type="molecule type" value="Genomic_DNA"/>
</dbReference>